<name>A6GK00_9BACT</name>
<dbReference type="PANTHER" id="PTHR43058">
    <property type="entry name" value="SLR0655 PROTEIN"/>
    <property type="match status" value="1"/>
</dbReference>
<evidence type="ECO:0000259" key="1">
    <source>
        <dbReference type="Pfam" id="PF04248"/>
    </source>
</evidence>
<dbReference type="Pfam" id="PF04248">
    <property type="entry name" value="NTP_transf_9"/>
    <property type="match status" value="1"/>
</dbReference>
<dbReference type="eggNOG" id="COG2343">
    <property type="taxonomic scope" value="Bacteria"/>
</dbReference>
<gene>
    <name evidence="2" type="ORF">PPSIR1_12378</name>
</gene>
<dbReference type="EMBL" id="ABCS01000174">
    <property type="protein sequence ID" value="EDM73801.1"/>
    <property type="molecule type" value="Genomic_DNA"/>
</dbReference>
<dbReference type="InterPro" id="IPR038694">
    <property type="entry name" value="DUF427_sf"/>
</dbReference>
<dbReference type="InterPro" id="IPR007361">
    <property type="entry name" value="DUF427"/>
</dbReference>
<proteinExistence type="predicted"/>
<evidence type="ECO:0000313" key="3">
    <source>
        <dbReference type="Proteomes" id="UP000005801"/>
    </source>
</evidence>
<feature type="domain" description="DUF427" evidence="1">
    <location>
        <begin position="54"/>
        <end position="145"/>
    </location>
</feature>
<evidence type="ECO:0000313" key="2">
    <source>
        <dbReference type="EMBL" id="EDM73801.1"/>
    </source>
</evidence>
<accession>A6GK00</accession>
<sequence length="186" mass="20748">MTTLPEWARRGRLGWTNTGRRRPSFAREPGPDEESVWDYPRPPALVSDPRRVLVRLGDAVVVDTERALRLLETSHPPTFYLPPEDVNFDLVVASLGAGVSRCEWKGSARYWDVVVGGRRLARVGWSYPEPFADYAALQGHLAFYARELECFVGGERVRPQPGGFYGGWVTSELAGPFKGEPGTSGW</sequence>
<keyword evidence="3" id="KW-1185">Reference proteome</keyword>
<comment type="caution">
    <text evidence="2">The sequence shown here is derived from an EMBL/GenBank/DDBJ whole genome shotgun (WGS) entry which is preliminary data.</text>
</comment>
<dbReference type="OrthoDB" id="9815163at2"/>
<dbReference type="STRING" id="391625.PPSIR1_12378"/>
<reference evidence="2 3" key="1">
    <citation type="submission" date="2007-06" db="EMBL/GenBank/DDBJ databases">
        <authorList>
            <person name="Shimkets L."/>
            <person name="Ferriera S."/>
            <person name="Johnson J."/>
            <person name="Kravitz S."/>
            <person name="Beeson K."/>
            <person name="Sutton G."/>
            <person name="Rogers Y.-H."/>
            <person name="Friedman R."/>
            <person name="Frazier M."/>
            <person name="Venter J.C."/>
        </authorList>
    </citation>
    <scope>NUCLEOTIDE SEQUENCE [LARGE SCALE GENOMIC DNA]</scope>
    <source>
        <strain evidence="2 3">SIR-1</strain>
    </source>
</reference>
<protein>
    <recommendedName>
        <fullName evidence="1">DUF427 domain-containing protein</fullName>
    </recommendedName>
</protein>
<organism evidence="2 3">
    <name type="scientific">Plesiocystis pacifica SIR-1</name>
    <dbReference type="NCBI Taxonomy" id="391625"/>
    <lineage>
        <taxon>Bacteria</taxon>
        <taxon>Pseudomonadati</taxon>
        <taxon>Myxococcota</taxon>
        <taxon>Polyangia</taxon>
        <taxon>Nannocystales</taxon>
        <taxon>Nannocystaceae</taxon>
        <taxon>Plesiocystis</taxon>
    </lineage>
</organism>
<dbReference type="Proteomes" id="UP000005801">
    <property type="component" value="Unassembled WGS sequence"/>
</dbReference>
<dbReference type="PANTHER" id="PTHR43058:SF1">
    <property type="entry name" value="DUF427 DOMAIN-CONTAINING PROTEIN"/>
    <property type="match status" value="1"/>
</dbReference>
<dbReference type="Gene3D" id="2.170.150.40">
    <property type="entry name" value="Domain of unknown function (DUF427)"/>
    <property type="match status" value="1"/>
</dbReference>
<dbReference type="RefSeq" id="WP_006977036.1">
    <property type="nucleotide sequence ID" value="NZ_ABCS01000174.1"/>
</dbReference>
<dbReference type="AlphaFoldDB" id="A6GK00"/>